<evidence type="ECO:0000313" key="2">
    <source>
        <dbReference type="EMBL" id="NML67635.1"/>
    </source>
</evidence>
<evidence type="ECO:0000313" key="3">
    <source>
        <dbReference type="Proteomes" id="UP000559626"/>
    </source>
</evidence>
<name>A0A7Y0FPK2_9BACT</name>
<feature type="region of interest" description="Disordered" evidence="1">
    <location>
        <begin position="131"/>
        <end position="150"/>
    </location>
</feature>
<proteinExistence type="predicted"/>
<comment type="caution">
    <text evidence="2">The sequence shown here is derived from an EMBL/GenBank/DDBJ whole genome shotgun (WGS) entry which is preliminary data.</text>
</comment>
<dbReference type="EMBL" id="JABBGH010000003">
    <property type="protein sequence ID" value="NML67635.1"/>
    <property type="molecule type" value="Genomic_DNA"/>
</dbReference>
<gene>
    <name evidence="2" type="ORF">HHL22_20735</name>
</gene>
<evidence type="ECO:0000256" key="1">
    <source>
        <dbReference type="SAM" id="MobiDB-lite"/>
    </source>
</evidence>
<protein>
    <submittedName>
        <fullName evidence="2">Uncharacterized protein</fullName>
    </submittedName>
</protein>
<dbReference type="AlphaFoldDB" id="A0A7Y0FPK2"/>
<dbReference type="Proteomes" id="UP000559626">
    <property type="component" value="Unassembled WGS sequence"/>
</dbReference>
<keyword evidence="3" id="KW-1185">Reference proteome</keyword>
<dbReference type="RefSeq" id="WP_169533288.1">
    <property type="nucleotide sequence ID" value="NZ_JABBGH010000003.1"/>
</dbReference>
<organism evidence="2 3">
    <name type="scientific">Hymenobacter polaris</name>
    <dbReference type="NCBI Taxonomy" id="2682546"/>
    <lineage>
        <taxon>Bacteria</taxon>
        <taxon>Pseudomonadati</taxon>
        <taxon>Bacteroidota</taxon>
        <taxon>Cytophagia</taxon>
        <taxon>Cytophagales</taxon>
        <taxon>Hymenobacteraceae</taxon>
        <taxon>Hymenobacter</taxon>
    </lineage>
</organism>
<accession>A0A7Y0FPK2</accession>
<sequence length="150" mass="16779">MKEAVLLTAAPPDGQADLFQGLSPKERADNLEALAHTIEEEPYMRPLGEEELTTRKNTLVDNSVTLNLLAEEKKAVTAEINGKATRLNKENKGLLDDITHQAVKEYGKVYSILSEDNRWVDKYNESGTWLSRRSAGPEDSQRHINMRASA</sequence>
<reference evidence="2 3" key="1">
    <citation type="submission" date="2020-04" db="EMBL/GenBank/DDBJ databases">
        <title>Hymenobacter polaris sp. nov., isolated from Arctic soil.</title>
        <authorList>
            <person name="Dahal R.H."/>
        </authorList>
    </citation>
    <scope>NUCLEOTIDE SEQUENCE [LARGE SCALE GENOMIC DNA]</scope>
    <source>
        <strain evidence="2 3">RP-2-7</strain>
    </source>
</reference>